<reference evidence="2 3" key="1">
    <citation type="journal article" date="2012" name="J. Bacteriol.">
        <title>Genome Sequence of the Protease-Producing Bacterium Rheinheimera nanhaiensis E407-8T, Isolated from Deep-Sea Sediment of the South China Sea.</title>
        <authorList>
            <person name="Zhang X.-Y."/>
            <person name="Zhang Y.-J."/>
            <person name="Qin Q.-L."/>
            <person name="Xie B.-B."/>
            <person name="Chen X.-L."/>
            <person name="Zhou B.-C."/>
            <person name="Zhang Y.-Z."/>
        </authorList>
    </citation>
    <scope>NUCLEOTIDE SEQUENCE [LARGE SCALE GENOMIC DNA]</scope>
    <source>
        <strain evidence="2 3">E407-8</strain>
    </source>
</reference>
<dbReference type="InterPro" id="IPR011047">
    <property type="entry name" value="Quinoprotein_ADH-like_sf"/>
</dbReference>
<evidence type="ECO:0000256" key="1">
    <source>
        <dbReference type="SAM" id="SignalP"/>
    </source>
</evidence>
<dbReference type="SUPFAM" id="SSF63825">
    <property type="entry name" value="YWTD domain"/>
    <property type="match status" value="1"/>
</dbReference>
<feature type="signal peptide" evidence="1">
    <location>
        <begin position="1"/>
        <end position="22"/>
    </location>
</feature>
<protein>
    <submittedName>
        <fullName evidence="2">Uncharacterized protein</fullName>
    </submittedName>
</protein>
<dbReference type="InterPro" id="IPR011042">
    <property type="entry name" value="6-blade_b-propeller_TolB-like"/>
</dbReference>
<dbReference type="SUPFAM" id="SSF50998">
    <property type="entry name" value="Quinoprotein alcohol dehydrogenase-like"/>
    <property type="match status" value="1"/>
</dbReference>
<accession>I1DW37</accession>
<comment type="caution">
    <text evidence="2">The sequence shown here is derived from an EMBL/GenBank/DDBJ whole genome shotgun (WGS) entry which is preliminary data.</text>
</comment>
<dbReference type="PROSITE" id="PS51257">
    <property type="entry name" value="PROKAR_LIPOPROTEIN"/>
    <property type="match status" value="1"/>
</dbReference>
<keyword evidence="3" id="KW-1185">Reference proteome</keyword>
<evidence type="ECO:0000313" key="3">
    <source>
        <dbReference type="Proteomes" id="UP000004374"/>
    </source>
</evidence>
<dbReference type="EMBL" id="BAFK01000005">
    <property type="protein sequence ID" value="GAB58265.1"/>
    <property type="molecule type" value="Genomic_DNA"/>
</dbReference>
<dbReference type="Gene3D" id="2.120.10.30">
    <property type="entry name" value="TolB, C-terminal domain"/>
    <property type="match status" value="1"/>
</dbReference>
<dbReference type="STRING" id="562729.RNAN_1236"/>
<proteinExistence type="predicted"/>
<keyword evidence="1" id="KW-0732">Signal</keyword>
<gene>
    <name evidence="2" type="ORF">RNAN_1236</name>
</gene>
<sequence>MPLTLRKPAAALPWLLLTTLLALTGCGGGGSDNTDTGTGGVTVDTTPNSFSFAAQVNTPLDQWVESAAITVSGINAAATISVSNGEYAINGGNYRSSNGTVNNGNTVRLRHRAASANGSTTTSTLTIGGVSASFSSTTLAATGGTLDAQVNIQFPLGQAKTERSTITVSGNAISTSPLLNISINGVDATLSSSSALAPEQVGIASSPPEYQLNWSAEVPLPANTDTTLAVAVTDSAGNSNTQAASVSVSRKFAPSTFSFDALTNRLYALVENNELVSIDLASNEYQFLSTLQGADRPVIAADIGKVFYATALDNSVTLYSTDIATGVVNQVHSFTVPLAEQQFINLTDMVYVEAAQTLFFMLAYPANERANYLHELYSFALNSNTLTLVSSDDKGNGPRLETNKLAWLGDKLLGFTWERDGLISIDVSSGNRSLVVSDIPGFNMALAKGETDTVVYVAGFAGVFRVDLTTATIDTISAEAAQDIYVTAQIESLAFDAEQNRLLLSDAMAGLVLAVDLATGTRSKVLSSGVGDGRYLLMPQFLAVDPDTDQVYVLDANNNASQALLAVDLTSANRSFVTASANLPADTASDLLLDKARNRLIVIYTNQIVAVDLTTSAVSLLKQRGGDSGINVDSFGGGVIDPVNNMLLLSSFATDNTLVELDLITNQHQLISITPEDANHAVSGIVDITLNSSADKVYLLSQSQGLIHQMDRATATAQVIVSSCLNAAQQNMLDLNYTTPLHMIYDAGSDNLLVSANAVLEVDLDDNSCVAYGNNGDAHIDLAITDSNQLLTTQQNKLLQYDRHNNQSVVISR</sequence>
<dbReference type="RefSeq" id="WP_008219800.1">
    <property type="nucleotide sequence ID" value="NZ_BAFK01000005.1"/>
</dbReference>
<dbReference type="InterPro" id="IPR013783">
    <property type="entry name" value="Ig-like_fold"/>
</dbReference>
<dbReference type="OrthoDB" id="5702412at2"/>
<evidence type="ECO:0000313" key="2">
    <source>
        <dbReference type="EMBL" id="GAB58265.1"/>
    </source>
</evidence>
<dbReference type="Gene3D" id="2.60.40.10">
    <property type="entry name" value="Immunoglobulins"/>
    <property type="match status" value="1"/>
</dbReference>
<name>I1DW37_9GAMM</name>
<dbReference type="Proteomes" id="UP000004374">
    <property type="component" value="Unassembled WGS sequence"/>
</dbReference>
<organism evidence="2 3">
    <name type="scientific">Rheinheimera nanhaiensis E407-8</name>
    <dbReference type="NCBI Taxonomy" id="562729"/>
    <lineage>
        <taxon>Bacteria</taxon>
        <taxon>Pseudomonadati</taxon>
        <taxon>Pseudomonadota</taxon>
        <taxon>Gammaproteobacteria</taxon>
        <taxon>Chromatiales</taxon>
        <taxon>Chromatiaceae</taxon>
        <taxon>Rheinheimera</taxon>
    </lineage>
</organism>
<dbReference type="AlphaFoldDB" id="I1DW37"/>
<feature type="chain" id="PRO_5003639536" evidence="1">
    <location>
        <begin position="23"/>
        <end position="813"/>
    </location>
</feature>